<dbReference type="OrthoDB" id="629958at2"/>
<comment type="subcellular location">
    <subcellularLocation>
        <location evidence="1">Cell membrane</location>
        <topology evidence="1">Multi-pass membrane protein</topology>
    </subcellularLocation>
</comment>
<evidence type="ECO:0000256" key="1">
    <source>
        <dbReference type="ARBA" id="ARBA00004651"/>
    </source>
</evidence>
<evidence type="ECO:0000256" key="3">
    <source>
        <dbReference type="ARBA" id="ARBA00022692"/>
    </source>
</evidence>
<evidence type="ECO:0000256" key="4">
    <source>
        <dbReference type="ARBA" id="ARBA00022989"/>
    </source>
</evidence>
<feature type="transmembrane region" description="Helical" evidence="6">
    <location>
        <begin position="12"/>
        <end position="33"/>
    </location>
</feature>
<feature type="transmembrane region" description="Helical" evidence="6">
    <location>
        <begin position="87"/>
        <end position="106"/>
    </location>
</feature>
<keyword evidence="5 6" id="KW-0472">Membrane</keyword>
<feature type="transmembrane region" description="Helical" evidence="6">
    <location>
        <begin position="364"/>
        <end position="383"/>
    </location>
</feature>
<evidence type="ECO:0000313" key="8">
    <source>
        <dbReference type="Proteomes" id="UP000190888"/>
    </source>
</evidence>
<dbReference type="AlphaFoldDB" id="A0A1T4RM42"/>
<dbReference type="PANTHER" id="PTHR30250">
    <property type="entry name" value="PST FAMILY PREDICTED COLANIC ACID TRANSPORTER"/>
    <property type="match status" value="1"/>
</dbReference>
<evidence type="ECO:0000313" key="7">
    <source>
        <dbReference type="EMBL" id="SKA17042.1"/>
    </source>
</evidence>
<feature type="transmembrane region" description="Helical" evidence="6">
    <location>
        <begin position="118"/>
        <end position="138"/>
    </location>
</feature>
<feature type="transmembrane region" description="Helical" evidence="6">
    <location>
        <begin position="150"/>
        <end position="170"/>
    </location>
</feature>
<feature type="transmembrane region" description="Helical" evidence="6">
    <location>
        <begin position="389"/>
        <end position="411"/>
    </location>
</feature>
<accession>A0A1T4RM42</accession>
<protein>
    <submittedName>
        <fullName evidence="7">Membrane protein involved in the export of O-antigen and teichoic acid</fullName>
    </submittedName>
</protein>
<keyword evidence="2" id="KW-1003">Cell membrane</keyword>
<dbReference type="STRING" id="413434.SAMN04488132_11344"/>
<sequence length="445" mass="49723">MELLSKLKNKHFLSLAGNAIMSVFGLVIAAVLYRALPVEELGVWVFFQSTLLLIDTFRSGFLTTAFIKFYAGAEKNRAAEIMGSSWYLGLAITCIFIVLNIPALFFLDKIENQGLLFFFKWFAVTYICTLPSFMASCVVQAQQRFDRLLYIRFVSQVLFILGIVLLIVTGKNNLQNIIYANLAAALLTSLFTFAAGYSGIRDFRYRTKKGIKEMFHFGKYSVGTTLGSNLFRSSDTFIINFLLGPAALAIYNLGQRLMEIVEIPLRSFAATAMPALSAAYNQDKRNEVIYVMKKYTGMLTVALVPVALVAVLLADVAVGLIGGGKYVGTEAANVFRLFMTFALLFPADRFLALTLDVIHQPKINFYKVLIMLAANIAGDFIGIHLLGNIYGVAITTVIPIIIGVLIGYFALRRYLPFSMWNIYQVGYAELRLLVRQFLRRPVSRD</sequence>
<keyword evidence="4 6" id="KW-1133">Transmembrane helix</keyword>
<feature type="transmembrane region" description="Helical" evidence="6">
    <location>
        <begin position="176"/>
        <end position="200"/>
    </location>
</feature>
<dbReference type="Proteomes" id="UP000190888">
    <property type="component" value="Unassembled WGS sequence"/>
</dbReference>
<keyword evidence="3 6" id="KW-0812">Transmembrane</keyword>
<evidence type="ECO:0000256" key="5">
    <source>
        <dbReference type="ARBA" id="ARBA00023136"/>
    </source>
</evidence>
<feature type="transmembrane region" description="Helical" evidence="6">
    <location>
        <begin position="334"/>
        <end position="352"/>
    </location>
</feature>
<dbReference type="RefSeq" id="WP_078832661.1">
    <property type="nucleotide sequence ID" value="NZ_FUWH01000013.1"/>
</dbReference>
<feature type="transmembrane region" description="Helical" evidence="6">
    <location>
        <begin position="45"/>
        <end position="67"/>
    </location>
</feature>
<proteinExistence type="predicted"/>
<reference evidence="7 8" key="1">
    <citation type="submission" date="2017-02" db="EMBL/GenBank/DDBJ databases">
        <authorList>
            <person name="Peterson S.W."/>
        </authorList>
    </citation>
    <scope>NUCLEOTIDE SEQUENCE [LARGE SCALE GENOMIC DNA]</scope>
    <source>
        <strain evidence="7 8">DSM 22335</strain>
    </source>
</reference>
<organism evidence="7 8">
    <name type="scientific">Sediminibacterium ginsengisoli</name>
    <dbReference type="NCBI Taxonomy" id="413434"/>
    <lineage>
        <taxon>Bacteria</taxon>
        <taxon>Pseudomonadati</taxon>
        <taxon>Bacteroidota</taxon>
        <taxon>Chitinophagia</taxon>
        <taxon>Chitinophagales</taxon>
        <taxon>Chitinophagaceae</taxon>
        <taxon>Sediminibacterium</taxon>
    </lineage>
</organism>
<dbReference type="GO" id="GO:0005886">
    <property type="term" value="C:plasma membrane"/>
    <property type="evidence" value="ECO:0007669"/>
    <property type="project" value="UniProtKB-SubCell"/>
</dbReference>
<evidence type="ECO:0000256" key="6">
    <source>
        <dbReference type="SAM" id="Phobius"/>
    </source>
</evidence>
<gene>
    <name evidence="7" type="ORF">SAMN04488132_11344</name>
</gene>
<name>A0A1T4RM42_9BACT</name>
<dbReference type="PANTHER" id="PTHR30250:SF11">
    <property type="entry name" value="O-ANTIGEN TRANSPORTER-RELATED"/>
    <property type="match status" value="1"/>
</dbReference>
<evidence type="ECO:0000256" key="2">
    <source>
        <dbReference type="ARBA" id="ARBA00022475"/>
    </source>
</evidence>
<dbReference type="EMBL" id="FUWH01000013">
    <property type="protein sequence ID" value="SKA17042.1"/>
    <property type="molecule type" value="Genomic_DNA"/>
</dbReference>
<keyword evidence="8" id="KW-1185">Reference proteome</keyword>
<feature type="transmembrane region" description="Helical" evidence="6">
    <location>
        <begin position="301"/>
        <end position="322"/>
    </location>
</feature>
<dbReference type="Pfam" id="PF13440">
    <property type="entry name" value="Polysacc_synt_3"/>
    <property type="match status" value="1"/>
</dbReference>
<dbReference type="InterPro" id="IPR050833">
    <property type="entry name" value="Poly_Biosynth_Transport"/>
</dbReference>